<evidence type="ECO:0000313" key="2">
    <source>
        <dbReference type="Proteomes" id="UP001200557"/>
    </source>
</evidence>
<protein>
    <submittedName>
        <fullName evidence="1">XRE family transcriptional regulator</fullName>
    </submittedName>
</protein>
<name>A0ABS9D021_9RHOB</name>
<reference evidence="1 2" key="1">
    <citation type="submission" date="2022-01" db="EMBL/GenBank/DDBJ databases">
        <title>Octadecabacter sp. nov., isolated from a marine alga.</title>
        <authorList>
            <person name="Jin M.S."/>
            <person name="Kim H.M."/>
            <person name="Han D.M."/>
            <person name="Jung J.J."/>
            <person name="Jeon C.O."/>
        </authorList>
    </citation>
    <scope>NUCLEOTIDE SEQUENCE [LARGE SCALE GENOMIC DNA]</scope>
    <source>
        <strain evidence="1 2">G9-8</strain>
    </source>
</reference>
<gene>
    <name evidence="1" type="ORF">L0664_17600</name>
</gene>
<organism evidence="1 2">
    <name type="scientific">Octadecabacter dasysiphoniae</name>
    <dbReference type="NCBI Taxonomy" id="2909341"/>
    <lineage>
        <taxon>Bacteria</taxon>
        <taxon>Pseudomonadati</taxon>
        <taxon>Pseudomonadota</taxon>
        <taxon>Alphaproteobacteria</taxon>
        <taxon>Rhodobacterales</taxon>
        <taxon>Roseobacteraceae</taxon>
        <taxon>Octadecabacter</taxon>
    </lineage>
</organism>
<evidence type="ECO:0000313" key="1">
    <source>
        <dbReference type="EMBL" id="MCF2872885.1"/>
    </source>
</evidence>
<proteinExistence type="predicted"/>
<sequence length="122" mass="13556">MFHKKGSLFHRECEGLVSAPEYRKAISSALSQELGGAGRAAKETARWTGASERTAKNWISETYGPTGENLIELMRHSDTILDVVLVLAGRHEERLARRFTSARDEVAEVLRSLDAICRPDDS</sequence>
<dbReference type="EMBL" id="JAKGAQ010000006">
    <property type="protein sequence ID" value="MCF2872885.1"/>
    <property type="molecule type" value="Genomic_DNA"/>
</dbReference>
<accession>A0ABS9D021</accession>
<keyword evidence="2" id="KW-1185">Reference proteome</keyword>
<comment type="caution">
    <text evidence="1">The sequence shown here is derived from an EMBL/GenBank/DDBJ whole genome shotgun (WGS) entry which is preliminary data.</text>
</comment>
<dbReference type="Proteomes" id="UP001200557">
    <property type="component" value="Unassembled WGS sequence"/>
</dbReference>
<dbReference type="RefSeq" id="WP_235227218.1">
    <property type="nucleotide sequence ID" value="NZ_JAKGAQ010000006.1"/>
</dbReference>